<evidence type="ECO:0000259" key="10">
    <source>
        <dbReference type="PROSITE" id="PS51034"/>
    </source>
</evidence>
<feature type="region of interest" description="Disordered" evidence="8">
    <location>
        <begin position="359"/>
        <end position="511"/>
    </location>
</feature>
<evidence type="ECO:0000256" key="8">
    <source>
        <dbReference type="SAM" id="MobiDB-lite"/>
    </source>
</evidence>
<evidence type="ECO:0000313" key="11">
    <source>
        <dbReference type="Proteomes" id="UP000887566"/>
    </source>
</evidence>
<dbReference type="AlphaFoldDB" id="A0A914WHE1"/>
<comment type="subcellular location">
    <subcellularLocation>
        <location evidence="1">Cell membrane</location>
        <topology evidence="1">Single-pass type I membrane protein</topology>
    </subcellularLocation>
</comment>
<dbReference type="Pfam" id="PF25057">
    <property type="entry name" value="CUT_N"/>
    <property type="match status" value="1"/>
</dbReference>
<dbReference type="PANTHER" id="PTHR22907">
    <property type="entry name" value="GH04558P"/>
    <property type="match status" value="1"/>
</dbReference>
<feature type="compositionally biased region" description="Low complexity" evidence="8">
    <location>
        <begin position="537"/>
        <end position="550"/>
    </location>
</feature>
<feature type="region of interest" description="Disordered" evidence="8">
    <location>
        <begin position="528"/>
        <end position="556"/>
    </location>
</feature>
<accession>A0A914WHE1</accession>
<evidence type="ECO:0000313" key="12">
    <source>
        <dbReference type="WBParaSite" id="PSAMB.scaffold4113size15648.g23500.t1"/>
    </source>
</evidence>
<dbReference type="PANTHER" id="PTHR22907:SF58">
    <property type="entry name" value="ZP DOMAIN-CONTAINING PROTEIN"/>
    <property type="match status" value="1"/>
</dbReference>
<keyword evidence="4 9" id="KW-0812">Transmembrane</keyword>
<keyword evidence="5" id="KW-0732">Signal</keyword>
<feature type="transmembrane region" description="Helical" evidence="9">
    <location>
        <begin position="42"/>
        <end position="61"/>
    </location>
</feature>
<dbReference type="InterPro" id="IPR057475">
    <property type="entry name" value="CUT_C"/>
</dbReference>
<feature type="compositionally biased region" description="Pro residues" evidence="8">
    <location>
        <begin position="492"/>
        <end position="501"/>
    </location>
</feature>
<evidence type="ECO:0000256" key="5">
    <source>
        <dbReference type="ARBA" id="ARBA00022729"/>
    </source>
</evidence>
<dbReference type="GO" id="GO:0005886">
    <property type="term" value="C:plasma membrane"/>
    <property type="evidence" value="ECO:0007669"/>
    <property type="project" value="UniProtKB-SubCell"/>
</dbReference>
<proteinExistence type="predicted"/>
<dbReference type="WBParaSite" id="PSAMB.scaffold4113size15648.g23500.t1">
    <property type="protein sequence ID" value="PSAMB.scaffold4113size15648.g23500.t1"/>
    <property type="gene ID" value="PSAMB.scaffold4113size15648.g23500"/>
</dbReference>
<reference evidence="12" key="1">
    <citation type="submission" date="2022-11" db="UniProtKB">
        <authorList>
            <consortium name="WormBaseParasite"/>
        </authorList>
    </citation>
    <scope>IDENTIFICATION</scope>
</reference>
<dbReference type="PROSITE" id="PS51034">
    <property type="entry name" value="ZP_2"/>
    <property type="match status" value="1"/>
</dbReference>
<evidence type="ECO:0000256" key="1">
    <source>
        <dbReference type="ARBA" id="ARBA00004251"/>
    </source>
</evidence>
<sequence length="793" mass="87939">MYAHRLSPLRPPWVVGGNSLGDAGFAQHYRSRASDMGDRRPLAAIKYLLLVVIGAILPAIVESIAINNHILGQPEVVCLEEGVRVLINVERPFHGHVYVKGLFYTSGCHLDLTTDLQGTQEIVFDIPYRSECNVRRSRSLNPAGISYRTTVILQFHHLFLTKVDGAYSVTCFYQESEKQVSQRVEVSMLPTTELVSYQEMPACTYQVLSGSIDGPPVRHARIGDKLIHKWTCEPGPHGILVHSCFARNGVGTEYRLLDERGCAIDPVALGQLTYSNDLSMAHAEVHAFKFADQMLVHFQCQITICTKVENGCEGISPPTCQIDSNLPPPVIIERPQYQRPQDHLASLQHDQEVNIATEEDHSATTENPEFLLSPSPPPLNDGHDDPDGPDRRLNSVKESYASAKQPLLDHPQPTYRLPPPPPRTHAPSTPYSLPPIPLVGSHEDQHSIELERSRDNSREHEPRTDLSPTVQRRRPQPAYPSFRKTATSARAPPLPPLPSTPPEYGRPQTPAPYQQDYYALQETQYHHSPPQTLQYNPHSGSHYSSSISRSPPIPPLPQEIQHTTNEEASIVRHNIIAPAVNVIDPVSQSLNSVSRLPPIDGEELTDGRGANLNMGPPPPASGFRSGRVHIQEMQVNSSENNDVGNVLTTTVPPTLLTVFRARRMRSISEQASKRMKSGTEATKSAKKAVNKLFHHSSDKDVHQANDVENDKLQLLKLRGNTLDVTADDMLIFSLEEQPFEAEVEEAMEGKESGVRPQVLTHQRASDVCMTKATLTQLATVLALFFVTLLTLSG</sequence>
<protein>
    <submittedName>
        <fullName evidence="12">ZP domain-containing protein</fullName>
    </submittedName>
</protein>
<dbReference type="InterPro" id="IPR056953">
    <property type="entry name" value="CUT_N"/>
</dbReference>
<dbReference type="InterPro" id="IPR001507">
    <property type="entry name" value="ZP_dom"/>
</dbReference>
<evidence type="ECO:0000256" key="4">
    <source>
        <dbReference type="ARBA" id="ARBA00022692"/>
    </source>
</evidence>
<feature type="domain" description="ZP" evidence="10">
    <location>
        <begin position="77"/>
        <end position="319"/>
    </location>
</feature>
<evidence type="ECO:0000256" key="6">
    <source>
        <dbReference type="ARBA" id="ARBA00022989"/>
    </source>
</evidence>
<evidence type="ECO:0000256" key="2">
    <source>
        <dbReference type="ARBA" id="ARBA00022460"/>
    </source>
</evidence>
<keyword evidence="6 9" id="KW-1133">Transmembrane helix</keyword>
<evidence type="ECO:0000256" key="9">
    <source>
        <dbReference type="SAM" id="Phobius"/>
    </source>
</evidence>
<keyword evidence="7 9" id="KW-0472">Membrane</keyword>
<evidence type="ECO:0000256" key="7">
    <source>
        <dbReference type="ARBA" id="ARBA00023136"/>
    </source>
</evidence>
<dbReference type="GO" id="GO:0042302">
    <property type="term" value="F:structural constituent of cuticle"/>
    <property type="evidence" value="ECO:0007669"/>
    <property type="project" value="UniProtKB-KW"/>
</dbReference>
<feature type="compositionally biased region" description="Basic and acidic residues" evidence="8">
    <location>
        <begin position="381"/>
        <end position="395"/>
    </location>
</feature>
<evidence type="ECO:0000256" key="3">
    <source>
        <dbReference type="ARBA" id="ARBA00022475"/>
    </source>
</evidence>
<dbReference type="Pfam" id="PF25301">
    <property type="entry name" value="CUT_C"/>
    <property type="match status" value="1"/>
</dbReference>
<keyword evidence="11" id="KW-1185">Reference proteome</keyword>
<dbReference type="InterPro" id="IPR051962">
    <property type="entry name" value="Cuticlin"/>
</dbReference>
<organism evidence="11 12">
    <name type="scientific">Plectus sambesii</name>
    <dbReference type="NCBI Taxonomy" id="2011161"/>
    <lineage>
        <taxon>Eukaryota</taxon>
        <taxon>Metazoa</taxon>
        <taxon>Ecdysozoa</taxon>
        <taxon>Nematoda</taxon>
        <taxon>Chromadorea</taxon>
        <taxon>Plectida</taxon>
        <taxon>Plectina</taxon>
        <taxon>Plectoidea</taxon>
        <taxon>Plectidae</taxon>
        <taxon>Plectus</taxon>
    </lineage>
</organism>
<name>A0A914WHE1_9BILA</name>
<dbReference type="SMART" id="SM00241">
    <property type="entry name" value="ZP"/>
    <property type="match status" value="1"/>
</dbReference>
<feature type="compositionally biased region" description="Basic and acidic residues" evidence="8">
    <location>
        <begin position="441"/>
        <end position="464"/>
    </location>
</feature>
<keyword evidence="3" id="KW-1003">Cell membrane</keyword>
<keyword evidence="2" id="KW-0193">Cuticle</keyword>
<dbReference type="Proteomes" id="UP000887566">
    <property type="component" value="Unplaced"/>
</dbReference>